<dbReference type="PANTHER" id="PTHR10380:SF173">
    <property type="entry name" value="CUTICULAR PROTEIN 47EF, ISOFORM C-RELATED"/>
    <property type="match status" value="1"/>
</dbReference>
<proteinExistence type="predicted"/>
<dbReference type="Pfam" id="PF00379">
    <property type="entry name" value="Chitin_bind_4"/>
    <property type="match status" value="1"/>
</dbReference>
<reference evidence="1 2" key="1">
    <citation type="submission" date="2016-03" db="EMBL/GenBank/DDBJ databases">
        <title>EvidentialGene: Evidence-directed Construction of Genes on Genomes.</title>
        <authorList>
            <person name="Gilbert D.G."/>
            <person name="Choi J.-H."/>
            <person name="Mockaitis K."/>
            <person name="Colbourne J."/>
            <person name="Pfrender M."/>
        </authorList>
    </citation>
    <scope>NUCLEOTIDE SEQUENCE [LARGE SCALE GENOMIC DNA]</scope>
    <source>
        <strain evidence="1 2">Xinb3</strain>
        <tissue evidence="1">Complete organism</tissue>
    </source>
</reference>
<organism evidence="1 2">
    <name type="scientific">Daphnia magna</name>
    <dbReference type="NCBI Taxonomy" id="35525"/>
    <lineage>
        <taxon>Eukaryota</taxon>
        <taxon>Metazoa</taxon>
        <taxon>Ecdysozoa</taxon>
        <taxon>Arthropoda</taxon>
        <taxon>Crustacea</taxon>
        <taxon>Branchiopoda</taxon>
        <taxon>Diplostraca</taxon>
        <taxon>Cladocera</taxon>
        <taxon>Anomopoda</taxon>
        <taxon>Daphniidae</taxon>
        <taxon>Daphnia</taxon>
    </lineage>
</organism>
<dbReference type="InterPro" id="IPR050468">
    <property type="entry name" value="Cuticle_Struct_Prot"/>
</dbReference>
<evidence type="ECO:0000313" key="1">
    <source>
        <dbReference type="EMBL" id="KZS08215.1"/>
    </source>
</evidence>
<gene>
    <name evidence="1" type="ORF">APZ42_027880</name>
</gene>
<accession>A0A164QZV1</accession>
<dbReference type="AlphaFoldDB" id="A0A164QZV1"/>
<dbReference type="InterPro" id="IPR000618">
    <property type="entry name" value="Insect_cuticle"/>
</dbReference>
<dbReference type="EMBL" id="LRGB01002285">
    <property type="protein sequence ID" value="KZS08215.1"/>
    <property type="molecule type" value="Genomic_DNA"/>
</dbReference>
<dbReference type="GO" id="GO:0062129">
    <property type="term" value="C:chitin-based extracellular matrix"/>
    <property type="evidence" value="ECO:0007669"/>
    <property type="project" value="TreeGrafter"/>
</dbReference>
<sequence>MKLFIVAALLAVAAAAPSVYEQTGYMKDSGYRKDSGYMQSNYGSQNYKDGQDYSGIYIVSQSDYRKPDGSSSFDYVQSDYTARQESQVQKLIPGTSYDSYGKAVYEKAYGNTNQGTVYWISPEGEKISLSWTADENGYQPTGSHLPTPPPSPYLTFGPGYGNEYSG</sequence>
<dbReference type="PROSITE" id="PS51155">
    <property type="entry name" value="CHIT_BIND_RR_2"/>
    <property type="match status" value="1"/>
</dbReference>
<comment type="caution">
    <text evidence="1">The sequence shown here is derived from an EMBL/GenBank/DDBJ whole genome shotgun (WGS) entry which is preliminary data.</text>
</comment>
<dbReference type="PANTHER" id="PTHR10380">
    <property type="entry name" value="CUTICLE PROTEIN"/>
    <property type="match status" value="1"/>
</dbReference>
<evidence type="ECO:0000313" key="2">
    <source>
        <dbReference type="Proteomes" id="UP000076858"/>
    </source>
</evidence>
<dbReference type="GO" id="GO:0008010">
    <property type="term" value="F:structural constituent of chitin-based larval cuticle"/>
    <property type="evidence" value="ECO:0007669"/>
    <property type="project" value="TreeGrafter"/>
</dbReference>
<protein>
    <submittedName>
        <fullName evidence="1">Uncharacterized protein</fullName>
    </submittedName>
</protein>
<dbReference type="Proteomes" id="UP000076858">
    <property type="component" value="Unassembled WGS sequence"/>
</dbReference>
<keyword evidence="2" id="KW-1185">Reference proteome</keyword>
<dbReference type="OrthoDB" id="6351230at2759"/>
<name>A0A164QZV1_9CRUS</name>